<dbReference type="InterPro" id="IPR050678">
    <property type="entry name" value="DNA_Partitioning_ATPase"/>
</dbReference>
<evidence type="ECO:0000313" key="2">
    <source>
        <dbReference type="EMBL" id="MPM58435.1"/>
    </source>
</evidence>
<dbReference type="AlphaFoldDB" id="A0A645AYV9"/>
<reference evidence="2" key="1">
    <citation type="submission" date="2019-08" db="EMBL/GenBank/DDBJ databases">
        <authorList>
            <person name="Kucharzyk K."/>
            <person name="Murdoch R.W."/>
            <person name="Higgins S."/>
            <person name="Loffler F."/>
        </authorList>
    </citation>
    <scope>NUCLEOTIDE SEQUENCE</scope>
</reference>
<dbReference type="PIRSF" id="PIRSF009320">
    <property type="entry name" value="Nuc_binding_HP_1000"/>
    <property type="match status" value="1"/>
</dbReference>
<accession>A0A645AYV9</accession>
<dbReference type="SUPFAM" id="SSF52540">
    <property type="entry name" value="P-loop containing nucleoside triphosphate hydrolases"/>
    <property type="match status" value="1"/>
</dbReference>
<sequence>MKVISIANQKGGVGKTTTTMNLAAGLVQAGKKVLCIDYDPQGNLSNYLAYEPDGGLTISELMIAVANRQQVDVAAAICCNDEGIDYIPSSILLAGADMFLAPVVCREQVLKRLLADAELQEYDFVLIDCLPSLGVLLTNALTASDEVLIPVQAQKFALDGLSQLQQVIEMVQQNINATLRLGGVLLTMVDNTNMSRAVEEALKDEFGSLLFTAQIRKSVEAANSTYEQRSMVSHKGSARGQEYRAVVAEFLGREV</sequence>
<dbReference type="Gene3D" id="3.40.50.300">
    <property type="entry name" value="P-loop containing nucleotide triphosphate hydrolases"/>
    <property type="match status" value="1"/>
</dbReference>
<organism evidence="2">
    <name type="scientific">bioreactor metagenome</name>
    <dbReference type="NCBI Taxonomy" id="1076179"/>
    <lineage>
        <taxon>unclassified sequences</taxon>
        <taxon>metagenomes</taxon>
        <taxon>ecological metagenomes</taxon>
    </lineage>
</organism>
<dbReference type="GO" id="GO:0016787">
    <property type="term" value="F:hydrolase activity"/>
    <property type="evidence" value="ECO:0007669"/>
    <property type="project" value="UniProtKB-KW"/>
</dbReference>
<dbReference type="CDD" id="cd02042">
    <property type="entry name" value="ParAB_family"/>
    <property type="match status" value="1"/>
</dbReference>
<proteinExistence type="predicted"/>
<dbReference type="EC" id="3.6.-.-" evidence="2"/>
<dbReference type="InterPro" id="IPR027417">
    <property type="entry name" value="P-loop_NTPase"/>
</dbReference>
<gene>
    <name evidence="2" type="primary">soj_50</name>
    <name evidence="2" type="ORF">SDC9_105266</name>
</gene>
<feature type="domain" description="AAA" evidence="1">
    <location>
        <begin position="1"/>
        <end position="180"/>
    </location>
</feature>
<name>A0A645AYV9_9ZZZZ</name>
<dbReference type="EMBL" id="VSSQ01016760">
    <property type="protein sequence ID" value="MPM58435.1"/>
    <property type="molecule type" value="Genomic_DNA"/>
</dbReference>
<dbReference type="PANTHER" id="PTHR13696:SF99">
    <property type="entry name" value="COBYRINIC ACID AC-DIAMIDE SYNTHASE"/>
    <property type="match status" value="1"/>
</dbReference>
<comment type="caution">
    <text evidence="2">The sequence shown here is derived from an EMBL/GenBank/DDBJ whole genome shotgun (WGS) entry which is preliminary data.</text>
</comment>
<dbReference type="PANTHER" id="PTHR13696">
    <property type="entry name" value="P-LOOP CONTAINING NUCLEOSIDE TRIPHOSPHATE HYDROLASE"/>
    <property type="match status" value="1"/>
</dbReference>
<evidence type="ECO:0000259" key="1">
    <source>
        <dbReference type="Pfam" id="PF13614"/>
    </source>
</evidence>
<keyword evidence="2" id="KW-0378">Hydrolase</keyword>
<dbReference type="Pfam" id="PF13614">
    <property type="entry name" value="AAA_31"/>
    <property type="match status" value="1"/>
</dbReference>
<dbReference type="FunFam" id="3.40.50.300:FF:000285">
    <property type="entry name" value="Sporulation initiation inhibitor Soj"/>
    <property type="match status" value="1"/>
</dbReference>
<dbReference type="InterPro" id="IPR025669">
    <property type="entry name" value="AAA_dom"/>
</dbReference>
<protein>
    <submittedName>
        <fullName evidence="2">Sporulation initiation inhibitor protein Soj</fullName>
        <ecNumber evidence="2">3.6.-.-</ecNumber>
    </submittedName>
</protein>